<evidence type="ECO:0000256" key="2">
    <source>
        <dbReference type="ARBA" id="ARBA00013064"/>
    </source>
</evidence>
<dbReference type="Gene3D" id="3.90.190.10">
    <property type="entry name" value="Protein tyrosine phosphatase superfamily"/>
    <property type="match status" value="1"/>
</dbReference>
<dbReference type="InterPro" id="IPR000387">
    <property type="entry name" value="Tyr_Pase_dom"/>
</dbReference>
<proteinExistence type="inferred from homology"/>
<dbReference type="InterPro" id="IPR003595">
    <property type="entry name" value="Tyr_Pase_cat"/>
</dbReference>
<feature type="domain" description="Tyrosine-protein phosphatase" evidence="5">
    <location>
        <begin position="1"/>
        <end position="135"/>
    </location>
</feature>
<dbReference type="SMART" id="SM00404">
    <property type="entry name" value="PTPc_motif"/>
    <property type="match status" value="1"/>
</dbReference>
<accession>A0A914Q422</accession>
<reference evidence="8" key="1">
    <citation type="submission" date="2022-11" db="UniProtKB">
        <authorList>
            <consortium name="WormBaseParasite"/>
        </authorList>
    </citation>
    <scope>IDENTIFICATION</scope>
</reference>
<evidence type="ECO:0000256" key="4">
    <source>
        <dbReference type="ARBA" id="ARBA00022912"/>
    </source>
</evidence>
<comment type="similarity">
    <text evidence="1">Belongs to the protein-tyrosine phosphatase family.</text>
</comment>
<dbReference type="GO" id="GO:0004725">
    <property type="term" value="F:protein tyrosine phosphatase activity"/>
    <property type="evidence" value="ECO:0007669"/>
    <property type="project" value="UniProtKB-EC"/>
</dbReference>
<dbReference type="PRINTS" id="PR00700">
    <property type="entry name" value="PRTYPHPHTASE"/>
</dbReference>
<dbReference type="InterPro" id="IPR000242">
    <property type="entry name" value="PTP_cat"/>
</dbReference>
<dbReference type="GO" id="GO:0008045">
    <property type="term" value="P:motor neuron axon guidance"/>
    <property type="evidence" value="ECO:0007669"/>
    <property type="project" value="TreeGrafter"/>
</dbReference>
<organism evidence="7 8">
    <name type="scientific">Panagrolaimus davidi</name>
    <dbReference type="NCBI Taxonomy" id="227884"/>
    <lineage>
        <taxon>Eukaryota</taxon>
        <taxon>Metazoa</taxon>
        <taxon>Ecdysozoa</taxon>
        <taxon>Nematoda</taxon>
        <taxon>Chromadorea</taxon>
        <taxon>Rhabditida</taxon>
        <taxon>Tylenchina</taxon>
        <taxon>Panagrolaimomorpha</taxon>
        <taxon>Panagrolaimoidea</taxon>
        <taxon>Panagrolaimidae</taxon>
        <taxon>Panagrolaimus</taxon>
    </lineage>
</organism>
<sequence>MVTRGDEPARKLLHFSFYSWPDKGTPTQPTEILHLLDDMTFNRKLLNEEAKKKGWLPNIDMPCSPIIVHCLTGVGSSGALIAIEICLRKLDYSFQRACGPCVDVRDTVLRLRTQREMTVQKPQQYLFIHLAVLEYAVRRRFFDSIENLDLGNFLIENI</sequence>
<evidence type="ECO:0000313" key="8">
    <source>
        <dbReference type="WBParaSite" id="PDA_v2.g25576.t1"/>
    </source>
</evidence>
<dbReference type="SUPFAM" id="SSF52799">
    <property type="entry name" value="(Phosphotyrosine protein) phosphatases II"/>
    <property type="match status" value="1"/>
</dbReference>
<dbReference type="PROSITE" id="PS50056">
    <property type="entry name" value="TYR_PHOSPHATASE_2"/>
    <property type="match status" value="1"/>
</dbReference>
<dbReference type="PROSITE" id="PS50055">
    <property type="entry name" value="TYR_PHOSPHATASE_PTP"/>
    <property type="match status" value="1"/>
</dbReference>
<dbReference type="AlphaFoldDB" id="A0A914Q422"/>
<evidence type="ECO:0000313" key="7">
    <source>
        <dbReference type="Proteomes" id="UP000887578"/>
    </source>
</evidence>
<name>A0A914Q422_9BILA</name>
<keyword evidence="7" id="KW-1185">Reference proteome</keyword>
<dbReference type="EC" id="3.1.3.48" evidence="2"/>
<evidence type="ECO:0000259" key="5">
    <source>
        <dbReference type="PROSITE" id="PS50055"/>
    </source>
</evidence>
<dbReference type="WBParaSite" id="PDA_v2.g25576.t1">
    <property type="protein sequence ID" value="PDA_v2.g25576.t1"/>
    <property type="gene ID" value="PDA_v2.g25576"/>
</dbReference>
<dbReference type="PANTHER" id="PTHR19134:SF562">
    <property type="entry name" value="PROTEIN-TYROSINE-PHOSPHATASE"/>
    <property type="match status" value="1"/>
</dbReference>
<evidence type="ECO:0000256" key="3">
    <source>
        <dbReference type="ARBA" id="ARBA00022801"/>
    </source>
</evidence>
<evidence type="ECO:0000259" key="6">
    <source>
        <dbReference type="PROSITE" id="PS50056"/>
    </source>
</evidence>
<dbReference type="PANTHER" id="PTHR19134">
    <property type="entry name" value="RECEPTOR-TYPE TYROSINE-PROTEIN PHOSPHATASE"/>
    <property type="match status" value="1"/>
</dbReference>
<dbReference type="InterPro" id="IPR050348">
    <property type="entry name" value="Protein-Tyr_Phosphatase"/>
</dbReference>
<evidence type="ECO:0000256" key="1">
    <source>
        <dbReference type="ARBA" id="ARBA00009580"/>
    </source>
</evidence>
<dbReference type="InterPro" id="IPR029021">
    <property type="entry name" value="Prot-tyrosine_phosphatase-like"/>
</dbReference>
<protein>
    <recommendedName>
        <fullName evidence="2">protein-tyrosine-phosphatase</fullName>
        <ecNumber evidence="2">3.1.3.48</ecNumber>
    </recommendedName>
</protein>
<keyword evidence="3" id="KW-0378">Hydrolase</keyword>
<keyword evidence="4" id="KW-0904">Protein phosphatase</keyword>
<dbReference type="Proteomes" id="UP000887578">
    <property type="component" value="Unplaced"/>
</dbReference>
<feature type="domain" description="Tyrosine specific protein phosphatases" evidence="6">
    <location>
        <begin position="65"/>
        <end position="126"/>
    </location>
</feature>
<dbReference type="Pfam" id="PF00102">
    <property type="entry name" value="Y_phosphatase"/>
    <property type="match status" value="1"/>
</dbReference>